<feature type="binding site" evidence="8">
    <location>
        <begin position="177"/>
        <end position="184"/>
    </location>
    <ligand>
        <name>NAD(+)</name>
        <dbReference type="ChEBI" id="CHEBI:57540"/>
    </ligand>
</feature>
<feature type="binding site" evidence="8">
    <location>
        <position position="264"/>
    </location>
    <ligand>
        <name>NAD(+)</name>
        <dbReference type="ChEBI" id="CHEBI:57540"/>
    </ligand>
</feature>
<sequence length="456" mass="48788">MSDKFEFDLVVIGAGSGGVRLARMSAQRGARVAVVESRYLGGTCVNVGCVPKKLFVYGSHIGEDIEDGAGYGWSVPRDQVKFDWPTLVANKNTEIHRLNGIYQRLLENTGVTIIEGTAHIDDPHTVVVGDRKISTGHITVATGSWPVIPDIPGKEHLVTSNDMFYLPQLPNEAVVWGGGYIGVEFAGILAGLGVKTTLVYRGDLFLRGFDDDIREFVAGELRKKGIDLRFGTTIQAIKPEGSQYNLELSDGSVLEAGLVMAATGRRALVDGLGLDALGVEMTPSGHIEVDDHFQTAVPSITALGDVIGTPQLTPVALGQAMVLSRRLFGDGEGVMDYAAIPTAVFCQPNIGTVGPTETVALAEYGRLRIYRSEFKPMKHTLSGREERCLMKLIVDDASDKVVAAHMVGPDAGEILQGLAVAIKAGATKAVFDSTVGIHPTSAEEFVTMREPERTVG</sequence>
<comment type="cofactor">
    <cofactor evidence="8">
        <name>FAD</name>
        <dbReference type="ChEBI" id="CHEBI:57692"/>
    </cofactor>
    <text evidence="8">Binds 1 FAD per subunit.</text>
</comment>
<dbReference type="Gene3D" id="3.50.50.60">
    <property type="entry name" value="FAD/NAD(P)-binding domain"/>
    <property type="match status" value="2"/>
</dbReference>
<feature type="binding site" evidence="8">
    <location>
        <begin position="142"/>
        <end position="144"/>
    </location>
    <ligand>
        <name>FAD</name>
        <dbReference type="ChEBI" id="CHEBI:57692"/>
    </ligand>
</feature>
<evidence type="ECO:0000256" key="9">
    <source>
        <dbReference type="PIRSR" id="PIRSR000350-4"/>
    </source>
</evidence>
<dbReference type="InterPro" id="IPR004099">
    <property type="entry name" value="Pyr_nucl-diS_OxRdtase_dimer"/>
</dbReference>
<name>N6W1E1_9GAMM</name>
<evidence type="ECO:0000256" key="10">
    <source>
        <dbReference type="RuleBase" id="RU003691"/>
    </source>
</evidence>
<keyword evidence="4 10" id="KW-0560">Oxidoreductase</keyword>
<evidence type="ECO:0000256" key="8">
    <source>
        <dbReference type="PIRSR" id="PIRSR000350-3"/>
    </source>
</evidence>
<evidence type="ECO:0000256" key="2">
    <source>
        <dbReference type="ARBA" id="ARBA00022630"/>
    </source>
</evidence>
<keyword evidence="2 10" id="KW-0285">Flavoprotein</keyword>
<dbReference type="STRING" id="626887.J057_21075"/>
<keyword evidence="14" id="KW-1185">Reference proteome</keyword>
<dbReference type="PANTHER" id="PTHR42737:SF2">
    <property type="entry name" value="GLUTATHIONE REDUCTASE"/>
    <property type="match status" value="1"/>
</dbReference>
<dbReference type="InterPro" id="IPR036188">
    <property type="entry name" value="FAD/NAD-bd_sf"/>
</dbReference>
<feature type="binding site" evidence="8">
    <location>
        <position position="305"/>
    </location>
    <ligand>
        <name>NAD(+)</name>
        <dbReference type="ChEBI" id="CHEBI:57540"/>
    </ligand>
</feature>
<dbReference type="eggNOG" id="COG1249">
    <property type="taxonomic scope" value="Bacteria"/>
</dbReference>
<comment type="similarity">
    <text evidence="1 10">Belongs to the class-I pyridine nucleotide-disulfide oxidoreductase family.</text>
</comment>
<gene>
    <name evidence="13" type="ORF">J057_21075</name>
</gene>
<dbReference type="OrthoDB" id="9800167at2"/>
<dbReference type="PIRSF" id="PIRSF000350">
    <property type="entry name" value="Mercury_reductase_MerA"/>
    <property type="match status" value="1"/>
</dbReference>
<dbReference type="InterPro" id="IPR023753">
    <property type="entry name" value="FAD/NAD-binding_dom"/>
</dbReference>
<dbReference type="PRINTS" id="PR00411">
    <property type="entry name" value="PNDRDTASEI"/>
</dbReference>
<dbReference type="SUPFAM" id="SSF55424">
    <property type="entry name" value="FAD/NAD-linked reductases, dimerisation (C-terminal) domain"/>
    <property type="match status" value="1"/>
</dbReference>
<dbReference type="GO" id="GO:0050660">
    <property type="term" value="F:flavin adenine dinucleotide binding"/>
    <property type="evidence" value="ECO:0007669"/>
    <property type="project" value="InterPro"/>
</dbReference>
<keyword evidence="5" id="KW-1015">Disulfide bond</keyword>
<keyword evidence="8" id="KW-0547">Nucleotide-binding</keyword>
<dbReference type="EMBL" id="APLQ01000014">
    <property type="protein sequence ID" value="ENO13929.1"/>
    <property type="molecule type" value="Genomic_DNA"/>
</dbReference>
<evidence type="ECO:0000256" key="6">
    <source>
        <dbReference type="ARBA" id="ARBA00023284"/>
    </source>
</evidence>
<evidence type="ECO:0000259" key="12">
    <source>
        <dbReference type="Pfam" id="PF07992"/>
    </source>
</evidence>
<evidence type="ECO:0000256" key="3">
    <source>
        <dbReference type="ARBA" id="ARBA00022827"/>
    </source>
</evidence>
<dbReference type="NCBIfam" id="NF004776">
    <property type="entry name" value="PRK06116.1"/>
    <property type="match status" value="1"/>
</dbReference>
<feature type="binding site" evidence="8">
    <location>
        <position position="53"/>
    </location>
    <ligand>
        <name>FAD</name>
        <dbReference type="ChEBI" id="CHEBI:57692"/>
    </ligand>
</feature>
<dbReference type="Pfam" id="PF02852">
    <property type="entry name" value="Pyr_redox_dim"/>
    <property type="match status" value="1"/>
</dbReference>
<proteinExistence type="inferred from homology"/>
<evidence type="ECO:0000259" key="11">
    <source>
        <dbReference type="Pfam" id="PF02852"/>
    </source>
</evidence>
<dbReference type="PANTHER" id="PTHR42737">
    <property type="entry name" value="GLUTATHIONE REDUCTASE"/>
    <property type="match status" value="1"/>
</dbReference>
<reference evidence="13 14" key="1">
    <citation type="journal article" date="2013" name="Genome Announc.">
        <title>Genome Sequence of the Polycyclic Aromatic Hydrocarbon-Degrading Bacterium Strain Marinobacter nanhaiticus D15-8WT.</title>
        <authorList>
            <person name="Cui Z."/>
            <person name="Gao W."/>
            <person name="Li Q."/>
            <person name="Xu G."/>
            <person name="Zheng L."/>
        </authorList>
    </citation>
    <scope>NUCLEOTIDE SEQUENCE [LARGE SCALE GENOMIC DNA]</scope>
    <source>
        <strain evidence="13 14">D15-8W</strain>
    </source>
</reference>
<keyword evidence="6 10" id="KW-0676">Redox-active center</keyword>
<dbReference type="Proteomes" id="UP000013165">
    <property type="component" value="Unassembled WGS sequence"/>
</dbReference>
<keyword evidence="3 8" id="KW-0274">FAD</keyword>
<dbReference type="InterPro" id="IPR001100">
    <property type="entry name" value="Pyr_nuc-diS_OxRdtase"/>
</dbReference>
<dbReference type="InterPro" id="IPR016156">
    <property type="entry name" value="FAD/NAD-linked_Rdtase_dimer_sf"/>
</dbReference>
<evidence type="ECO:0000256" key="1">
    <source>
        <dbReference type="ARBA" id="ARBA00007532"/>
    </source>
</evidence>
<dbReference type="InterPro" id="IPR012999">
    <property type="entry name" value="Pyr_OxRdtase_I_AS"/>
</dbReference>
<dbReference type="GO" id="GO:0005829">
    <property type="term" value="C:cytosol"/>
    <property type="evidence" value="ECO:0007669"/>
    <property type="project" value="TreeGrafter"/>
</dbReference>
<dbReference type="GO" id="GO:0045454">
    <property type="term" value="P:cell redox homeostasis"/>
    <property type="evidence" value="ECO:0007669"/>
    <property type="project" value="InterPro"/>
</dbReference>
<dbReference type="SUPFAM" id="SSF51905">
    <property type="entry name" value="FAD/NAD(P)-binding domain"/>
    <property type="match status" value="1"/>
</dbReference>
<dbReference type="PROSITE" id="PS00076">
    <property type="entry name" value="PYRIDINE_REDOX_1"/>
    <property type="match status" value="1"/>
</dbReference>
<dbReference type="RefSeq" id="WP_004582150.1">
    <property type="nucleotide sequence ID" value="NZ_AP028878.1"/>
</dbReference>
<dbReference type="PRINTS" id="PR00368">
    <property type="entry name" value="FADPNR"/>
</dbReference>
<dbReference type="AlphaFoldDB" id="N6W1E1"/>
<dbReference type="Gene3D" id="3.30.390.30">
    <property type="match status" value="1"/>
</dbReference>
<dbReference type="EC" id="1.8.1.7" evidence="13"/>
<feature type="domain" description="Pyridine nucleotide-disulphide oxidoreductase dimerisation" evidence="11">
    <location>
        <begin position="340"/>
        <end position="448"/>
    </location>
</feature>
<dbReference type="GO" id="GO:0006749">
    <property type="term" value="P:glutathione metabolic process"/>
    <property type="evidence" value="ECO:0007669"/>
    <property type="project" value="TreeGrafter"/>
</dbReference>
<evidence type="ECO:0000256" key="4">
    <source>
        <dbReference type="ARBA" id="ARBA00023002"/>
    </source>
</evidence>
<feature type="domain" description="FAD/NAD(P)-binding" evidence="12">
    <location>
        <begin position="7"/>
        <end position="320"/>
    </location>
</feature>
<evidence type="ECO:0000256" key="5">
    <source>
        <dbReference type="ARBA" id="ARBA00023157"/>
    </source>
</evidence>
<evidence type="ECO:0000313" key="14">
    <source>
        <dbReference type="Proteomes" id="UP000013165"/>
    </source>
</evidence>
<accession>N6W1E1</accession>
<dbReference type="InterPro" id="IPR046952">
    <property type="entry name" value="GSHR/TRXR-like"/>
</dbReference>
<feature type="disulfide bond" description="Redox-active" evidence="9">
    <location>
        <begin position="44"/>
        <end position="49"/>
    </location>
</feature>
<dbReference type="GO" id="GO:0004362">
    <property type="term" value="F:glutathione-disulfide reductase (NADPH) activity"/>
    <property type="evidence" value="ECO:0007669"/>
    <property type="project" value="UniProtKB-EC"/>
</dbReference>
<dbReference type="PATRIC" id="fig|626887.3.peg.4219"/>
<feature type="active site" description="Proton acceptor" evidence="7">
    <location>
        <position position="438"/>
    </location>
</feature>
<protein>
    <submittedName>
        <fullName evidence="13">Glutathione-disulfide reductase</fullName>
        <ecNumber evidence="13">1.8.1.7</ecNumber>
    </submittedName>
</protein>
<keyword evidence="8" id="KW-0520">NAD</keyword>
<dbReference type="Pfam" id="PF07992">
    <property type="entry name" value="Pyr_redox_2"/>
    <property type="match status" value="1"/>
</dbReference>
<evidence type="ECO:0000256" key="7">
    <source>
        <dbReference type="PIRSR" id="PIRSR000350-2"/>
    </source>
</evidence>
<comment type="caution">
    <text evidence="13">The sequence shown here is derived from an EMBL/GenBank/DDBJ whole genome shotgun (WGS) entry which is preliminary data.</text>
</comment>
<dbReference type="GO" id="GO:0034599">
    <property type="term" value="P:cellular response to oxidative stress"/>
    <property type="evidence" value="ECO:0007669"/>
    <property type="project" value="TreeGrafter"/>
</dbReference>
<dbReference type="HOGENOM" id="CLU_016755_2_1_6"/>
<evidence type="ECO:0000313" key="13">
    <source>
        <dbReference type="EMBL" id="ENO13929.1"/>
    </source>
</evidence>
<organism evidence="13 14">
    <name type="scientific">Marinobacter nanhaiticus D15-8W</name>
    <dbReference type="NCBI Taxonomy" id="626887"/>
    <lineage>
        <taxon>Bacteria</taxon>
        <taxon>Pseudomonadati</taxon>
        <taxon>Pseudomonadota</taxon>
        <taxon>Gammaproteobacteria</taxon>
        <taxon>Pseudomonadales</taxon>
        <taxon>Marinobacteraceae</taxon>
        <taxon>Marinobacter</taxon>
    </lineage>
</organism>